<accession>A0A0A9N6S8</accession>
<reference evidence="2" key="1">
    <citation type="submission" date="2014-09" db="EMBL/GenBank/DDBJ databases">
        <authorList>
            <person name="Magalhaes I.L.F."/>
            <person name="Oliveira U."/>
            <person name="Santos F.R."/>
            <person name="Vidigal T.H.D.A."/>
            <person name="Brescovit A.D."/>
            <person name="Santos A.J."/>
        </authorList>
    </citation>
    <scope>NUCLEOTIDE SEQUENCE</scope>
    <source>
        <tissue evidence="2">Shoot tissue taken approximately 20 cm above the soil surface</tissue>
    </source>
</reference>
<name>A0A0A9N6S8_ARUDO</name>
<feature type="domain" description="DUF7046" evidence="1">
    <location>
        <begin position="1"/>
        <end position="90"/>
    </location>
</feature>
<dbReference type="AlphaFoldDB" id="A0A0A9N6S8"/>
<dbReference type="PANTHER" id="PTHR31149:SF10">
    <property type="entry name" value="OS05G0100900 PROTEIN"/>
    <property type="match status" value="1"/>
</dbReference>
<reference evidence="2" key="2">
    <citation type="journal article" date="2015" name="Data Brief">
        <title>Shoot transcriptome of the giant reed, Arundo donax.</title>
        <authorList>
            <person name="Barrero R.A."/>
            <person name="Guerrero F.D."/>
            <person name="Moolhuijzen P."/>
            <person name="Goolsby J.A."/>
            <person name="Tidwell J."/>
            <person name="Bellgard S.E."/>
            <person name="Bellgard M.I."/>
        </authorList>
    </citation>
    <scope>NUCLEOTIDE SEQUENCE</scope>
    <source>
        <tissue evidence="2">Shoot tissue taken approximately 20 cm above the soil surface</tissue>
    </source>
</reference>
<dbReference type="EMBL" id="GBRH01203866">
    <property type="protein sequence ID" value="JAD94029.1"/>
    <property type="molecule type" value="Transcribed_RNA"/>
</dbReference>
<evidence type="ECO:0000313" key="2">
    <source>
        <dbReference type="EMBL" id="JAD94029.1"/>
    </source>
</evidence>
<dbReference type="PANTHER" id="PTHR31149">
    <property type="entry name" value="EXPRESSED PROTEIN"/>
    <property type="match status" value="1"/>
</dbReference>
<dbReference type="Pfam" id="PF23080">
    <property type="entry name" value="DUF7046"/>
    <property type="match status" value="1"/>
</dbReference>
<dbReference type="InterPro" id="IPR055474">
    <property type="entry name" value="DUF7046"/>
</dbReference>
<proteinExistence type="predicted"/>
<dbReference type="GO" id="GO:0005886">
    <property type="term" value="C:plasma membrane"/>
    <property type="evidence" value="ECO:0007669"/>
    <property type="project" value="TreeGrafter"/>
</dbReference>
<sequence length="95" mass="10791">MWEPAVLAIKRGGYSIKCNGQRGVVITEKFQQTTSINIPYGRPTEFSIVSADGVDYNLKPAENALSRDTIVLVLRLFRSMVVERRRGRKKGLFFK</sequence>
<organism evidence="2">
    <name type="scientific">Arundo donax</name>
    <name type="common">Giant reed</name>
    <name type="synonym">Donax arundinaceus</name>
    <dbReference type="NCBI Taxonomy" id="35708"/>
    <lineage>
        <taxon>Eukaryota</taxon>
        <taxon>Viridiplantae</taxon>
        <taxon>Streptophyta</taxon>
        <taxon>Embryophyta</taxon>
        <taxon>Tracheophyta</taxon>
        <taxon>Spermatophyta</taxon>
        <taxon>Magnoliopsida</taxon>
        <taxon>Liliopsida</taxon>
        <taxon>Poales</taxon>
        <taxon>Poaceae</taxon>
        <taxon>PACMAD clade</taxon>
        <taxon>Arundinoideae</taxon>
        <taxon>Arundineae</taxon>
        <taxon>Arundo</taxon>
    </lineage>
</organism>
<protein>
    <recommendedName>
        <fullName evidence="1">DUF7046 domain-containing protein</fullName>
    </recommendedName>
</protein>
<evidence type="ECO:0000259" key="1">
    <source>
        <dbReference type="Pfam" id="PF23080"/>
    </source>
</evidence>